<accession>A0A8H3G098</accession>
<keyword evidence="1" id="KW-0489">Methyltransferase</keyword>
<name>A0A8H3G098_9LECA</name>
<dbReference type="SUPFAM" id="SSF53335">
    <property type="entry name" value="S-adenosyl-L-methionine-dependent methyltransferases"/>
    <property type="match status" value="1"/>
</dbReference>
<dbReference type="InterPro" id="IPR036390">
    <property type="entry name" value="WH_DNA-bd_sf"/>
</dbReference>
<dbReference type="Gene3D" id="3.40.50.150">
    <property type="entry name" value="Vaccinia Virus protein VP39"/>
    <property type="match status" value="1"/>
</dbReference>
<dbReference type="OrthoDB" id="1606438at2759"/>
<comment type="caution">
    <text evidence="5">The sequence shown here is derived from an EMBL/GenBank/DDBJ whole genome shotgun (WGS) entry which is preliminary data.</text>
</comment>
<dbReference type="AlphaFoldDB" id="A0A8H3G098"/>
<dbReference type="InterPro" id="IPR036388">
    <property type="entry name" value="WH-like_DNA-bd_sf"/>
</dbReference>
<feature type="domain" description="O-methyltransferase C-terminal" evidence="4">
    <location>
        <begin position="259"/>
        <end position="409"/>
    </location>
</feature>
<dbReference type="PROSITE" id="PS51683">
    <property type="entry name" value="SAM_OMT_II"/>
    <property type="match status" value="1"/>
</dbReference>
<keyword evidence="3" id="KW-0949">S-adenosyl-L-methionine</keyword>
<evidence type="ECO:0000313" key="6">
    <source>
        <dbReference type="Proteomes" id="UP000664521"/>
    </source>
</evidence>
<dbReference type="PANTHER" id="PTHR43712">
    <property type="entry name" value="PUTATIVE (AFU_ORTHOLOGUE AFUA_4G14580)-RELATED"/>
    <property type="match status" value="1"/>
</dbReference>
<protein>
    <recommendedName>
        <fullName evidence="4">O-methyltransferase C-terminal domain-containing protein</fullName>
    </recommendedName>
</protein>
<evidence type="ECO:0000313" key="5">
    <source>
        <dbReference type="EMBL" id="CAF9932429.1"/>
    </source>
</evidence>
<reference evidence="5" key="1">
    <citation type="submission" date="2021-03" db="EMBL/GenBank/DDBJ databases">
        <authorList>
            <person name="Tagirdzhanova G."/>
        </authorList>
    </citation>
    <scope>NUCLEOTIDE SEQUENCE</scope>
</reference>
<dbReference type="Proteomes" id="UP000664521">
    <property type="component" value="Unassembled WGS sequence"/>
</dbReference>
<organism evidence="5 6">
    <name type="scientific">Heterodermia speciosa</name>
    <dbReference type="NCBI Taxonomy" id="116794"/>
    <lineage>
        <taxon>Eukaryota</taxon>
        <taxon>Fungi</taxon>
        <taxon>Dikarya</taxon>
        <taxon>Ascomycota</taxon>
        <taxon>Pezizomycotina</taxon>
        <taxon>Lecanoromycetes</taxon>
        <taxon>OSLEUM clade</taxon>
        <taxon>Lecanoromycetidae</taxon>
        <taxon>Caliciales</taxon>
        <taxon>Physciaceae</taxon>
        <taxon>Heterodermia</taxon>
    </lineage>
</organism>
<dbReference type="InterPro" id="IPR016461">
    <property type="entry name" value="COMT-like"/>
</dbReference>
<proteinExistence type="predicted"/>
<dbReference type="InterPro" id="IPR001077">
    <property type="entry name" value="COMT_C"/>
</dbReference>
<evidence type="ECO:0000259" key="4">
    <source>
        <dbReference type="Pfam" id="PF00891"/>
    </source>
</evidence>
<dbReference type="SUPFAM" id="SSF46785">
    <property type="entry name" value="Winged helix' DNA-binding domain"/>
    <property type="match status" value="1"/>
</dbReference>
<sequence length="435" mass="48259">MGLLRDLAAQVATQATIIEDTLEARNLPLPNFVPGSPISLPEGSEFRQLQEARDTLIDTARSIEHLATGPEQWMKTQHITKLSGDQVTLSVLAHFDFFSAVPLDGVISYADIATKVKLPEERVRRFIRHAMTNHIFSEPRPGFVAHTATSAVPIKFPALKPLIGFHSEECGPASHNIIEAMERWGGSEEPARSGYGILMGLNPDDDKDCVFRFVQEDGEGERKGFRLKRIGEAMDAMKGSGAYHVGHVQRGLDWAGLGTATVVDLGGSVGHLSIEVADKNPNITCIVQDFAELRPGFEALLPEFLSSRVSFQAHDIFTPQPVQHADVYMFRMVFHDWPDAYCVQMIQKVAPAMRKGNRILAIDCIIDRWNDVKSLTLDRLRTSADLYMMAMMNAKERTEDDWKALFAKASPDLEIKAFVKPEGSALGFVEVVKTS</sequence>
<evidence type="ECO:0000256" key="2">
    <source>
        <dbReference type="ARBA" id="ARBA00022679"/>
    </source>
</evidence>
<dbReference type="PANTHER" id="PTHR43712:SF5">
    <property type="entry name" value="O-METHYLTRANSFERASE ASQN-RELATED"/>
    <property type="match status" value="1"/>
</dbReference>
<dbReference type="Pfam" id="PF00891">
    <property type="entry name" value="Methyltransf_2"/>
    <property type="match status" value="1"/>
</dbReference>
<evidence type="ECO:0000256" key="3">
    <source>
        <dbReference type="ARBA" id="ARBA00022691"/>
    </source>
</evidence>
<gene>
    <name evidence="5" type="ORF">HETSPECPRED_008358</name>
</gene>
<dbReference type="Gene3D" id="1.10.10.10">
    <property type="entry name" value="Winged helix-like DNA-binding domain superfamily/Winged helix DNA-binding domain"/>
    <property type="match status" value="1"/>
</dbReference>
<evidence type="ECO:0000256" key="1">
    <source>
        <dbReference type="ARBA" id="ARBA00022603"/>
    </source>
</evidence>
<dbReference type="GO" id="GO:0032259">
    <property type="term" value="P:methylation"/>
    <property type="evidence" value="ECO:0007669"/>
    <property type="project" value="UniProtKB-KW"/>
</dbReference>
<keyword evidence="6" id="KW-1185">Reference proteome</keyword>
<dbReference type="InterPro" id="IPR029063">
    <property type="entry name" value="SAM-dependent_MTases_sf"/>
</dbReference>
<dbReference type="EMBL" id="CAJPDS010000063">
    <property type="protein sequence ID" value="CAF9932429.1"/>
    <property type="molecule type" value="Genomic_DNA"/>
</dbReference>
<keyword evidence="2" id="KW-0808">Transferase</keyword>
<dbReference type="GO" id="GO:0008171">
    <property type="term" value="F:O-methyltransferase activity"/>
    <property type="evidence" value="ECO:0007669"/>
    <property type="project" value="InterPro"/>
</dbReference>